<dbReference type="EMBL" id="UINC01028101">
    <property type="protein sequence ID" value="SVB08496.1"/>
    <property type="molecule type" value="Genomic_DNA"/>
</dbReference>
<feature type="transmembrane region" description="Helical" evidence="7">
    <location>
        <begin position="137"/>
        <end position="160"/>
    </location>
</feature>
<accession>A0A382B3W1</accession>
<gene>
    <name evidence="8" type="ORF">METZ01_LOCUS161350</name>
</gene>
<proteinExistence type="predicted"/>
<dbReference type="PANTHER" id="PTHR30047">
    <property type="entry name" value="HIGH-AFFINITY CHOLINE TRANSPORT PROTEIN-RELATED"/>
    <property type="match status" value="1"/>
</dbReference>
<reference evidence="8" key="1">
    <citation type="submission" date="2018-05" db="EMBL/GenBank/DDBJ databases">
        <authorList>
            <person name="Lanie J.A."/>
            <person name="Ng W.-L."/>
            <person name="Kazmierczak K.M."/>
            <person name="Andrzejewski T.M."/>
            <person name="Davidsen T.M."/>
            <person name="Wayne K.J."/>
            <person name="Tettelin H."/>
            <person name="Glass J.I."/>
            <person name="Rusch D."/>
            <person name="Podicherti R."/>
            <person name="Tsui H.-C.T."/>
            <person name="Winkler M.E."/>
        </authorList>
    </citation>
    <scope>NUCLEOTIDE SEQUENCE</scope>
</reference>
<evidence type="ECO:0000256" key="1">
    <source>
        <dbReference type="ARBA" id="ARBA00004651"/>
    </source>
</evidence>
<feature type="transmembrane region" description="Helical" evidence="7">
    <location>
        <begin position="403"/>
        <end position="427"/>
    </location>
</feature>
<protein>
    <recommendedName>
        <fullName evidence="9">BCCT family transporter</fullName>
    </recommendedName>
</protein>
<keyword evidence="4 7" id="KW-0812">Transmembrane</keyword>
<evidence type="ECO:0000256" key="2">
    <source>
        <dbReference type="ARBA" id="ARBA00022448"/>
    </source>
</evidence>
<feature type="transmembrane region" description="Helical" evidence="7">
    <location>
        <begin position="315"/>
        <end position="333"/>
    </location>
</feature>
<feature type="transmembrane region" description="Helical" evidence="7">
    <location>
        <begin position="192"/>
        <end position="215"/>
    </location>
</feature>
<keyword evidence="6 7" id="KW-0472">Membrane</keyword>
<keyword evidence="5 7" id="KW-1133">Transmembrane helix</keyword>
<feature type="transmembrane region" description="Helical" evidence="7">
    <location>
        <begin position="87"/>
        <end position="107"/>
    </location>
</feature>
<dbReference type="InterPro" id="IPR000060">
    <property type="entry name" value="BCCT_transptr"/>
</dbReference>
<evidence type="ECO:0000313" key="8">
    <source>
        <dbReference type="EMBL" id="SVB08496.1"/>
    </source>
</evidence>
<keyword evidence="3" id="KW-1003">Cell membrane</keyword>
<evidence type="ECO:0000256" key="6">
    <source>
        <dbReference type="ARBA" id="ARBA00023136"/>
    </source>
</evidence>
<feature type="transmembrane region" description="Helical" evidence="7">
    <location>
        <begin position="227"/>
        <end position="246"/>
    </location>
</feature>
<dbReference type="PANTHER" id="PTHR30047:SF7">
    <property type="entry name" value="HIGH-AFFINITY CHOLINE TRANSPORT PROTEIN"/>
    <property type="match status" value="1"/>
</dbReference>
<dbReference type="GO" id="GO:0022857">
    <property type="term" value="F:transmembrane transporter activity"/>
    <property type="evidence" value="ECO:0007669"/>
    <property type="project" value="InterPro"/>
</dbReference>
<feature type="transmembrane region" description="Helical" evidence="7">
    <location>
        <begin position="9"/>
        <end position="28"/>
    </location>
</feature>
<evidence type="ECO:0008006" key="9">
    <source>
        <dbReference type="Google" id="ProtNLM"/>
    </source>
</evidence>
<keyword evidence="2" id="KW-0813">Transport</keyword>
<evidence type="ECO:0000256" key="5">
    <source>
        <dbReference type="ARBA" id="ARBA00022989"/>
    </source>
</evidence>
<comment type="subcellular location">
    <subcellularLocation>
        <location evidence="1">Cell membrane</location>
        <topology evidence="1">Multi-pass membrane protein</topology>
    </subcellularLocation>
</comment>
<sequence>MKNNSTDKFTVFSVLLAIAVITIPMVLFPGQAETFIRETYQNIVNVFGSTYMVFTLLTVIFMISLCMTKYGGYRLGGEDSTPEYTNLSWSSMLFCSGIGGGILYWGVVEWAYYVDQSLFGIEAYSERAYHLASAYGMFHWGLSGWALYLIPTITIAVPYYHYKLGSLRLSSGLRTNSNVSVEHSVFGRSVDFIFVLVLIGASGGTLGMYVPVIGAGVSELFNLEHNLMLDLSMLALCTMLFGYSVYKGIYNGIRLISNINVIMALTFLMFILILGPTKEILILTYSAFKELAINFAGMNTLGIIEKSKFADDWSIFYWAWWLALGPQVGLFVARVSKGRSLREVILGMLILGSLGCTLFFAIMGNYAINLELSGQMEVSSILANEGHQVAATKVILSLPFGKVFLFTYCLIVVIFIATSYDSVSYILASHIRKTGINYSEPTRSSRLFWAFVLAIIPACLFIIGSNRTAMDLILLMSPPILILSPIFVFSMVKTLRNHYL</sequence>
<organism evidence="8">
    <name type="scientific">marine metagenome</name>
    <dbReference type="NCBI Taxonomy" id="408172"/>
    <lineage>
        <taxon>unclassified sequences</taxon>
        <taxon>metagenomes</taxon>
        <taxon>ecological metagenomes</taxon>
    </lineage>
</organism>
<dbReference type="GO" id="GO:0005886">
    <property type="term" value="C:plasma membrane"/>
    <property type="evidence" value="ECO:0007669"/>
    <property type="project" value="UniProtKB-SubCell"/>
</dbReference>
<dbReference type="AlphaFoldDB" id="A0A382B3W1"/>
<evidence type="ECO:0000256" key="3">
    <source>
        <dbReference type="ARBA" id="ARBA00022475"/>
    </source>
</evidence>
<feature type="transmembrane region" description="Helical" evidence="7">
    <location>
        <begin position="48"/>
        <end position="67"/>
    </location>
</feature>
<feature type="transmembrane region" description="Helical" evidence="7">
    <location>
        <begin position="345"/>
        <end position="368"/>
    </location>
</feature>
<dbReference type="Pfam" id="PF02028">
    <property type="entry name" value="BCCT"/>
    <property type="match status" value="1"/>
</dbReference>
<evidence type="ECO:0000256" key="7">
    <source>
        <dbReference type="SAM" id="Phobius"/>
    </source>
</evidence>
<feature type="transmembrane region" description="Helical" evidence="7">
    <location>
        <begin position="472"/>
        <end position="492"/>
    </location>
</feature>
<evidence type="ECO:0000256" key="4">
    <source>
        <dbReference type="ARBA" id="ARBA00022692"/>
    </source>
</evidence>
<feature type="transmembrane region" description="Helical" evidence="7">
    <location>
        <begin position="447"/>
        <end position="466"/>
    </location>
</feature>
<name>A0A382B3W1_9ZZZZ</name>
<feature type="transmembrane region" description="Helical" evidence="7">
    <location>
        <begin position="258"/>
        <end position="275"/>
    </location>
</feature>